<dbReference type="Pfam" id="PF03853">
    <property type="entry name" value="YjeF_N"/>
    <property type="match status" value="1"/>
</dbReference>
<dbReference type="Gene3D" id="3.40.1190.20">
    <property type="match status" value="1"/>
</dbReference>
<dbReference type="InterPro" id="IPR000631">
    <property type="entry name" value="CARKD"/>
</dbReference>
<dbReference type="NCBIfam" id="TIGR00197">
    <property type="entry name" value="yjeF_nterm"/>
    <property type="match status" value="1"/>
</dbReference>
<evidence type="ECO:0000256" key="1">
    <source>
        <dbReference type="ARBA" id="ARBA00001958"/>
    </source>
</evidence>
<feature type="domain" description="YjeF C-terminal" evidence="10">
    <location>
        <begin position="120"/>
        <end position="157"/>
    </location>
</feature>
<dbReference type="KEGG" id="sdz:Asd1617_05802"/>
<protein>
    <recommendedName>
        <fullName evidence="5">Bifunctional NAD(P)H-hydrate repair enzyme Nnr</fullName>
        <ecNumber evidence="4">4.2.1.136</ecNumber>
    </recommendedName>
    <alternativeName>
        <fullName evidence="7">Nicotinamide nucleotide repair protein</fullName>
    </alternativeName>
</protein>
<evidence type="ECO:0000259" key="11">
    <source>
        <dbReference type="PROSITE" id="PS51385"/>
    </source>
</evidence>
<dbReference type="GO" id="GO:0016301">
    <property type="term" value="F:kinase activity"/>
    <property type="evidence" value="ECO:0007669"/>
    <property type="project" value="UniProtKB-KW"/>
</dbReference>
<organism evidence="12 13">
    <name type="scientific">Shigella dysenteriae 1617</name>
    <dbReference type="NCBI Taxonomy" id="754093"/>
    <lineage>
        <taxon>Bacteria</taxon>
        <taxon>Pseudomonadati</taxon>
        <taxon>Pseudomonadota</taxon>
        <taxon>Gammaproteobacteria</taxon>
        <taxon>Enterobacterales</taxon>
        <taxon>Enterobacteriaceae</taxon>
        <taxon>Shigella</taxon>
    </lineage>
</organism>
<evidence type="ECO:0000313" key="13">
    <source>
        <dbReference type="Proteomes" id="UP000031647"/>
    </source>
</evidence>
<evidence type="ECO:0000256" key="5">
    <source>
        <dbReference type="ARBA" id="ARBA00018591"/>
    </source>
</evidence>
<dbReference type="AlphaFoldDB" id="A0A0A7A3J2"/>
<evidence type="ECO:0000256" key="9">
    <source>
        <dbReference type="ARBA" id="ARBA00049209"/>
    </source>
</evidence>
<gene>
    <name evidence="12" type="ORF">Asd1617_05802</name>
</gene>
<evidence type="ECO:0000256" key="6">
    <source>
        <dbReference type="ARBA" id="ARBA00025153"/>
    </source>
</evidence>
<comment type="catalytic activity">
    <reaction evidence="8">
        <text>(6S)-NADHX + ADP = AMP + phosphate + NADH + H(+)</text>
        <dbReference type="Rhea" id="RHEA:32223"/>
        <dbReference type="ChEBI" id="CHEBI:15378"/>
        <dbReference type="ChEBI" id="CHEBI:43474"/>
        <dbReference type="ChEBI" id="CHEBI:57945"/>
        <dbReference type="ChEBI" id="CHEBI:64074"/>
        <dbReference type="ChEBI" id="CHEBI:456215"/>
        <dbReference type="ChEBI" id="CHEBI:456216"/>
        <dbReference type="EC" id="4.2.1.136"/>
    </reaction>
</comment>
<evidence type="ECO:0000256" key="7">
    <source>
        <dbReference type="ARBA" id="ARBA00032624"/>
    </source>
</evidence>
<dbReference type="GO" id="GO:0052855">
    <property type="term" value="F:ADP-dependent NAD(P)H-hydrate dehydratase activity"/>
    <property type="evidence" value="ECO:0007669"/>
    <property type="project" value="UniProtKB-EC"/>
</dbReference>
<evidence type="ECO:0000256" key="4">
    <source>
        <dbReference type="ARBA" id="ARBA00013129"/>
    </source>
</evidence>
<evidence type="ECO:0000256" key="3">
    <source>
        <dbReference type="ARBA" id="ARBA00009524"/>
    </source>
</evidence>
<keyword evidence="12" id="KW-0808">Transferase</keyword>
<evidence type="ECO:0000256" key="8">
    <source>
        <dbReference type="ARBA" id="ARBA00048238"/>
    </source>
</evidence>
<feature type="domain" description="YjeF N-terminal" evidence="11">
    <location>
        <begin position="1"/>
        <end position="111"/>
    </location>
</feature>
<dbReference type="EC" id="4.2.1.136" evidence="4"/>
<dbReference type="Proteomes" id="UP000031647">
    <property type="component" value="Chromosome"/>
</dbReference>
<dbReference type="HOGENOM" id="CLU_1676660_0_0_6"/>
<dbReference type="InterPro" id="IPR036652">
    <property type="entry name" value="YjeF_N_dom_sf"/>
</dbReference>
<evidence type="ECO:0000313" key="12">
    <source>
        <dbReference type="EMBL" id="AHA68629.1"/>
    </source>
</evidence>
<keyword evidence="12" id="KW-0418">Kinase</keyword>
<dbReference type="EMBL" id="CP006736">
    <property type="protein sequence ID" value="AHA68629.1"/>
    <property type="molecule type" value="Genomic_DNA"/>
</dbReference>
<evidence type="ECO:0000259" key="10">
    <source>
        <dbReference type="PROSITE" id="PS51383"/>
    </source>
</evidence>
<comment type="similarity">
    <text evidence="3">In the C-terminal section; belongs to the NnrD/CARKD family.</text>
</comment>
<reference evidence="12 13" key="1">
    <citation type="submission" date="2013-09" db="EMBL/GenBank/DDBJ databases">
        <title>Comparative genomics of Sd1617 to representative strains in evaluating its pathogenesis.</title>
        <authorList>
            <person name="Aksomboon Vongsawan A."/>
            <person name="Kapatral V."/>
            <person name="Vaisvil B."/>
            <person name="Serichantalergs O."/>
            <person name="Hale T.L."/>
            <person name="Mason C.J."/>
        </authorList>
    </citation>
    <scope>NUCLEOTIDE SEQUENCE [LARGE SCALE GENOMIC DNA]</scope>
    <source>
        <strain evidence="12 13">1617</strain>
    </source>
</reference>
<accession>A0A0A7A3J2</accession>
<dbReference type="PATRIC" id="fig|754093.4.peg.5670"/>
<proteinExistence type="inferred from homology"/>
<dbReference type="InterPro" id="IPR004443">
    <property type="entry name" value="YjeF_N_dom"/>
</dbReference>
<dbReference type="SUPFAM" id="SSF64153">
    <property type="entry name" value="YjeF N-terminal domain-like"/>
    <property type="match status" value="1"/>
</dbReference>
<name>A0A0A7A3J2_SHIDY</name>
<sequence length="157" mass="16709">MEASPHASNIVWPESVDLIVDALLGTGLQQAPRESISQLIDHANSHPAPIAAVDIPSGLLAETGATPGAVINADHTITFIALKPGLLTGKARDVTGQLHFDSLRLDSWLAGQETKIQRFSAEQLSHWLKPRRPTSHKGDHGRLVIIGGDHGTAGLFV</sequence>
<dbReference type="PROSITE" id="PS51383">
    <property type="entry name" value="YJEF_C_3"/>
    <property type="match status" value="1"/>
</dbReference>
<comment type="cofactor">
    <cofactor evidence="1">
        <name>K(+)</name>
        <dbReference type="ChEBI" id="CHEBI:29103"/>
    </cofactor>
</comment>
<comment type="catalytic activity">
    <reaction evidence="9">
        <text>(6S)-NADPHX + ADP = AMP + phosphate + NADPH + H(+)</text>
        <dbReference type="Rhea" id="RHEA:32235"/>
        <dbReference type="ChEBI" id="CHEBI:15378"/>
        <dbReference type="ChEBI" id="CHEBI:43474"/>
        <dbReference type="ChEBI" id="CHEBI:57783"/>
        <dbReference type="ChEBI" id="CHEBI:64076"/>
        <dbReference type="ChEBI" id="CHEBI:456215"/>
        <dbReference type="ChEBI" id="CHEBI:456216"/>
        <dbReference type="EC" id="4.2.1.136"/>
    </reaction>
</comment>
<evidence type="ECO:0000256" key="2">
    <source>
        <dbReference type="ARBA" id="ARBA00006001"/>
    </source>
</evidence>
<dbReference type="PROSITE" id="PS51385">
    <property type="entry name" value="YJEF_N"/>
    <property type="match status" value="1"/>
</dbReference>
<comment type="similarity">
    <text evidence="2">In the N-terminal section; belongs to the NnrE/AIBP family.</text>
</comment>
<dbReference type="InterPro" id="IPR029056">
    <property type="entry name" value="Ribokinase-like"/>
</dbReference>
<dbReference type="Gene3D" id="3.40.50.10260">
    <property type="entry name" value="YjeF N-terminal domain"/>
    <property type="match status" value="1"/>
</dbReference>
<comment type="function">
    <text evidence="6">Bifunctional enzyme that catalyzes the epimerization of the S- and R-forms of NAD(P)HX and the dehydration of the S-form of NAD(P)HX at the expense of ADP, which is converted to AMP. This allows the repair of both epimers of NAD(P)HX, a damaged form of NAD(P)H that is a result of enzymatic or heat-dependent hydration.</text>
</comment>